<feature type="transmembrane region" description="Helical" evidence="1">
    <location>
        <begin position="104"/>
        <end position="127"/>
    </location>
</feature>
<reference evidence="2 3" key="1">
    <citation type="submission" date="2018-09" db="EMBL/GenBank/DDBJ databases">
        <authorList>
            <person name="Zhu H."/>
        </authorList>
    </citation>
    <scope>NUCLEOTIDE SEQUENCE [LARGE SCALE GENOMIC DNA]</scope>
    <source>
        <strain evidence="2 3">K1S02-6</strain>
    </source>
</reference>
<comment type="caution">
    <text evidence="2">The sequence shown here is derived from an EMBL/GenBank/DDBJ whole genome shotgun (WGS) entry which is preliminary data.</text>
</comment>
<dbReference type="AlphaFoldDB" id="A0A418XLZ0"/>
<evidence type="ECO:0000313" key="2">
    <source>
        <dbReference type="EMBL" id="RJG13477.1"/>
    </source>
</evidence>
<keyword evidence="1" id="KW-1133">Transmembrane helix</keyword>
<feature type="transmembrane region" description="Helical" evidence="1">
    <location>
        <begin position="39"/>
        <end position="63"/>
    </location>
</feature>
<organism evidence="2 3">
    <name type="scientific">Pseudomonas cavernicola</name>
    <dbReference type="NCBI Taxonomy" id="2320866"/>
    <lineage>
        <taxon>Bacteria</taxon>
        <taxon>Pseudomonadati</taxon>
        <taxon>Pseudomonadota</taxon>
        <taxon>Gammaproteobacteria</taxon>
        <taxon>Pseudomonadales</taxon>
        <taxon>Pseudomonadaceae</taxon>
        <taxon>Pseudomonas</taxon>
    </lineage>
</organism>
<keyword evidence="1" id="KW-0472">Membrane</keyword>
<evidence type="ECO:0000256" key="1">
    <source>
        <dbReference type="SAM" id="Phobius"/>
    </source>
</evidence>
<dbReference type="RefSeq" id="WP_119954008.1">
    <property type="nucleotide sequence ID" value="NZ_QYUR01000002.1"/>
</dbReference>
<dbReference type="Proteomes" id="UP000284021">
    <property type="component" value="Unassembled WGS sequence"/>
</dbReference>
<keyword evidence="1" id="KW-0812">Transmembrane</keyword>
<name>A0A418XLZ0_9PSED</name>
<accession>A0A418XLZ0</accession>
<dbReference type="EMBL" id="QYUR01000002">
    <property type="protein sequence ID" value="RJG13477.1"/>
    <property type="molecule type" value="Genomic_DNA"/>
</dbReference>
<feature type="transmembrane region" description="Helical" evidence="1">
    <location>
        <begin position="69"/>
        <end position="92"/>
    </location>
</feature>
<protein>
    <submittedName>
        <fullName evidence="2">Uncharacterized protein</fullName>
    </submittedName>
</protein>
<evidence type="ECO:0000313" key="3">
    <source>
        <dbReference type="Proteomes" id="UP000284021"/>
    </source>
</evidence>
<gene>
    <name evidence="2" type="ORF">D3879_09615</name>
</gene>
<feature type="transmembrane region" description="Helical" evidence="1">
    <location>
        <begin position="13"/>
        <end position="32"/>
    </location>
</feature>
<proteinExistence type="predicted"/>
<sequence length="130" mass="14139">MSLYKAILEYGEYAYLPILALFLVALTMNVSLRLLAWKTIVIWCLNLPIALLCFVLLMAGGAVSGSINLMVVVIALSALAQLGWVGCACDLAGKLWPGTYLRSVGFWISVASLTLHVLFMLLIVFGWSGK</sequence>
<keyword evidence="3" id="KW-1185">Reference proteome</keyword>